<sequence>MREIAEQLVQHRRGNPTEKRDLLSAKVNGKDPKTGELMPDAPIAANMITSLVAGHETTSGLLSFAMLNLRRNLETYSKAQQEVDKVTGRRKMAVEHMKSLIYINAVLRETLRLMPTIPAFSRSIRNDNPNNVHYYIRHRQRACQVRSRPIHTSFGGGARGLSIMMFGAGTGMAPFRGFIQERAIQIAAGRKLAPALMFMGCRSSVRDRLYAEQIVEWVKAGAVDVRHAFSQEPEESRGCKRIQDRLLEEKEDVLRT</sequence>
<gene>
    <name evidence="1" type="ORF">LTR37_017057</name>
</gene>
<keyword evidence="2" id="KW-1185">Reference proteome</keyword>
<evidence type="ECO:0000313" key="1">
    <source>
        <dbReference type="EMBL" id="KAK3698232.1"/>
    </source>
</evidence>
<reference evidence="1" key="1">
    <citation type="submission" date="2023-07" db="EMBL/GenBank/DDBJ databases">
        <title>Black Yeasts Isolated from many extreme environments.</title>
        <authorList>
            <person name="Coleine C."/>
            <person name="Stajich J.E."/>
            <person name="Selbmann L."/>
        </authorList>
    </citation>
    <scope>NUCLEOTIDE SEQUENCE</scope>
    <source>
        <strain evidence="1">CCFEE 5714</strain>
    </source>
</reference>
<evidence type="ECO:0000313" key="2">
    <source>
        <dbReference type="Proteomes" id="UP001281147"/>
    </source>
</evidence>
<comment type="caution">
    <text evidence="1">The sequence shown here is derived from an EMBL/GenBank/DDBJ whole genome shotgun (WGS) entry which is preliminary data.</text>
</comment>
<organism evidence="1 2">
    <name type="scientific">Vermiconidia calcicola</name>
    <dbReference type="NCBI Taxonomy" id="1690605"/>
    <lineage>
        <taxon>Eukaryota</taxon>
        <taxon>Fungi</taxon>
        <taxon>Dikarya</taxon>
        <taxon>Ascomycota</taxon>
        <taxon>Pezizomycotina</taxon>
        <taxon>Dothideomycetes</taxon>
        <taxon>Dothideomycetidae</taxon>
        <taxon>Mycosphaerellales</taxon>
        <taxon>Extremaceae</taxon>
        <taxon>Vermiconidia</taxon>
    </lineage>
</organism>
<dbReference type="Proteomes" id="UP001281147">
    <property type="component" value="Unassembled WGS sequence"/>
</dbReference>
<name>A0ACC3MLW4_9PEZI</name>
<proteinExistence type="predicted"/>
<accession>A0ACC3MLW4</accession>
<dbReference type="EMBL" id="JAUTXU010000213">
    <property type="protein sequence ID" value="KAK3698232.1"/>
    <property type="molecule type" value="Genomic_DNA"/>
</dbReference>
<protein>
    <submittedName>
        <fullName evidence="1">Uncharacterized protein</fullName>
    </submittedName>
</protein>